<feature type="transmembrane region" description="Helical" evidence="1">
    <location>
        <begin position="208"/>
        <end position="226"/>
    </location>
</feature>
<dbReference type="AlphaFoldDB" id="A0A657LNC0"/>
<dbReference type="PANTHER" id="PTHR22911">
    <property type="entry name" value="ACYL-MALONYL CONDENSING ENZYME-RELATED"/>
    <property type="match status" value="1"/>
</dbReference>
<dbReference type="SUPFAM" id="SSF103481">
    <property type="entry name" value="Multidrug resistance efflux transporter EmrE"/>
    <property type="match status" value="2"/>
</dbReference>
<name>A0A657LNC0_9HYPH</name>
<feature type="transmembrane region" description="Helical" evidence="1">
    <location>
        <begin position="148"/>
        <end position="166"/>
    </location>
</feature>
<feature type="transmembrane region" description="Helical" evidence="1">
    <location>
        <begin position="90"/>
        <end position="111"/>
    </location>
</feature>
<dbReference type="GO" id="GO:0016020">
    <property type="term" value="C:membrane"/>
    <property type="evidence" value="ECO:0007669"/>
    <property type="project" value="InterPro"/>
</dbReference>
<feature type="transmembrane region" description="Helical" evidence="1">
    <location>
        <begin position="265"/>
        <end position="284"/>
    </location>
</feature>
<evidence type="ECO:0000256" key="1">
    <source>
        <dbReference type="SAM" id="Phobius"/>
    </source>
</evidence>
<feature type="domain" description="EamA" evidence="2">
    <location>
        <begin position="5"/>
        <end position="135"/>
    </location>
</feature>
<feature type="domain" description="EamA" evidence="2">
    <location>
        <begin position="148"/>
        <end position="279"/>
    </location>
</feature>
<dbReference type="EMBL" id="LSRP01000118">
    <property type="protein sequence ID" value="OJF92281.1"/>
    <property type="molecule type" value="Genomic_DNA"/>
</dbReference>
<reference evidence="3 4" key="1">
    <citation type="submission" date="2016-02" db="EMBL/GenBank/DDBJ databases">
        <title>Genome sequencing of a beta-galactosidase producing bacteria Rhizobium sp. 59.</title>
        <authorList>
            <person name="Wang D."/>
            <person name="Kot W."/>
            <person name="Qin Y."/>
            <person name="Hansen L."/>
            <person name="Naqvi K."/>
            <person name="Rensing C."/>
        </authorList>
    </citation>
    <scope>NUCLEOTIDE SEQUENCE [LARGE SCALE GENOMIC DNA]</scope>
    <source>
        <strain evidence="3 4">59</strain>
    </source>
</reference>
<dbReference type="InterPro" id="IPR000620">
    <property type="entry name" value="EamA_dom"/>
</dbReference>
<feature type="transmembrane region" description="Helical" evidence="1">
    <location>
        <begin position="178"/>
        <end position="196"/>
    </location>
</feature>
<proteinExistence type="predicted"/>
<sequence length="296" mass="31527">MKLKATLIGFSAILMWSLLALFTAASGTMPPFQLSAICFSIGSLPGLIVLALRPERLAFLKQPAKVWIVGITGLFGYHFLYFTALRNAPAVEAGLIAYLWPLLIVVGSALLPGEKLRWYHVAGAVCGLLGTVLIVARNGVEFDDAYTIGYGAALACAFTWSGYSLLTRRFEAVSTDVVTGFCLATAALSFLCHLGLETTVWPQSATEWVAIAGLGLLPVGAAFYAWDYGVKNGDIQILGVASYAAPVLSTLVLILFGFAEPSFRIALACLLVTGGAVLAARDMIFGRRPRDANPVE</sequence>
<dbReference type="RefSeq" id="WP_071834941.1">
    <property type="nucleotide sequence ID" value="NZ_LSRP01000118.1"/>
</dbReference>
<keyword evidence="4" id="KW-1185">Reference proteome</keyword>
<gene>
    <name evidence="3" type="ORF">AX760_06065</name>
</gene>
<comment type="caution">
    <text evidence="3">The sequence shown here is derived from an EMBL/GenBank/DDBJ whole genome shotgun (WGS) entry which is preliminary data.</text>
</comment>
<feature type="transmembrane region" description="Helical" evidence="1">
    <location>
        <begin position="34"/>
        <end position="52"/>
    </location>
</feature>
<organism evidence="3 4">
    <name type="scientific">Pararhizobium antarcticum</name>
    <dbReference type="NCBI Taxonomy" id="1798805"/>
    <lineage>
        <taxon>Bacteria</taxon>
        <taxon>Pseudomonadati</taxon>
        <taxon>Pseudomonadota</taxon>
        <taxon>Alphaproteobacteria</taxon>
        <taxon>Hyphomicrobiales</taxon>
        <taxon>Rhizobiaceae</taxon>
        <taxon>Rhizobium/Agrobacterium group</taxon>
        <taxon>Pararhizobium</taxon>
    </lineage>
</organism>
<keyword evidence="1" id="KW-0472">Membrane</keyword>
<feature type="transmembrane region" description="Helical" evidence="1">
    <location>
        <begin position="118"/>
        <end position="136"/>
    </location>
</feature>
<feature type="transmembrane region" description="Helical" evidence="1">
    <location>
        <begin position="64"/>
        <end position="84"/>
    </location>
</feature>
<dbReference type="Pfam" id="PF00892">
    <property type="entry name" value="EamA"/>
    <property type="match status" value="2"/>
</dbReference>
<dbReference type="Proteomes" id="UP000182661">
    <property type="component" value="Unassembled WGS sequence"/>
</dbReference>
<keyword evidence="1" id="KW-1133">Transmembrane helix</keyword>
<protein>
    <recommendedName>
        <fullName evidence="2">EamA domain-containing protein</fullName>
    </recommendedName>
</protein>
<keyword evidence="1" id="KW-0812">Transmembrane</keyword>
<evidence type="ECO:0000259" key="2">
    <source>
        <dbReference type="Pfam" id="PF00892"/>
    </source>
</evidence>
<feature type="transmembrane region" description="Helical" evidence="1">
    <location>
        <begin position="238"/>
        <end position="259"/>
    </location>
</feature>
<evidence type="ECO:0000313" key="3">
    <source>
        <dbReference type="EMBL" id="OJF92281.1"/>
    </source>
</evidence>
<dbReference type="InterPro" id="IPR037185">
    <property type="entry name" value="EmrE-like"/>
</dbReference>
<accession>A0A657LNC0</accession>
<dbReference type="OrthoDB" id="9795732at2"/>
<evidence type="ECO:0000313" key="4">
    <source>
        <dbReference type="Proteomes" id="UP000182661"/>
    </source>
</evidence>
<dbReference type="PANTHER" id="PTHR22911:SF76">
    <property type="entry name" value="EAMA DOMAIN-CONTAINING PROTEIN"/>
    <property type="match status" value="1"/>
</dbReference>